<keyword evidence="10" id="KW-0813">Transport</keyword>
<dbReference type="HOGENOM" id="CLU_699089_0_0_1"/>
<protein>
    <recommendedName>
        <fullName evidence="7">Large ribosomal subunit protein bL12c</fullName>
    </recommendedName>
    <alternativeName>
        <fullName evidence="8">CL12</fullName>
    </alternativeName>
</protein>
<evidence type="ECO:0000256" key="7">
    <source>
        <dbReference type="ARBA" id="ARBA00072688"/>
    </source>
</evidence>
<dbReference type="InterPro" id="IPR036235">
    <property type="entry name" value="Ribosomal_bL12_oligo_N_sf"/>
</dbReference>
<name>M0ZM47_SOLTU</name>
<dbReference type="PANTHER" id="PTHR45987:SF4">
    <property type="entry name" value="LARGE RIBOSOMAL SUBUNIT PROTEIN BL12M"/>
    <property type="match status" value="1"/>
</dbReference>
<evidence type="ECO:0000313" key="14">
    <source>
        <dbReference type="Proteomes" id="UP000011115"/>
    </source>
</evidence>
<keyword evidence="6" id="KW-0687">Ribonucleoprotein</keyword>
<feature type="repeat" description="Solcar" evidence="9">
    <location>
        <begin position="8"/>
        <end position="98"/>
    </location>
</feature>
<organism evidence="13 14">
    <name type="scientific">Solanum tuberosum</name>
    <name type="common">Potato</name>
    <dbReference type="NCBI Taxonomy" id="4113"/>
    <lineage>
        <taxon>Eukaryota</taxon>
        <taxon>Viridiplantae</taxon>
        <taxon>Streptophyta</taxon>
        <taxon>Embryophyta</taxon>
        <taxon>Tracheophyta</taxon>
        <taxon>Spermatophyta</taxon>
        <taxon>Magnoliopsida</taxon>
        <taxon>eudicotyledons</taxon>
        <taxon>Gunneridae</taxon>
        <taxon>Pentapetalae</taxon>
        <taxon>asterids</taxon>
        <taxon>lamiids</taxon>
        <taxon>Solanales</taxon>
        <taxon>Solanaceae</taxon>
        <taxon>Solanoideae</taxon>
        <taxon>Solaneae</taxon>
        <taxon>Solanum</taxon>
    </lineage>
</organism>
<accession>M0ZM47</accession>
<evidence type="ECO:0000256" key="5">
    <source>
        <dbReference type="ARBA" id="ARBA00023136"/>
    </source>
</evidence>
<dbReference type="eggNOG" id="KOG1715">
    <property type="taxonomic scope" value="Eukaryota"/>
</dbReference>
<dbReference type="PANTHER" id="PTHR45987">
    <property type="entry name" value="39S RIBOSOMAL PROTEIN L12"/>
    <property type="match status" value="1"/>
</dbReference>
<evidence type="ECO:0000256" key="6">
    <source>
        <dbReference type="ARBA" id="ARBA00023274"/>
    </source>
</evidence>
<dbReference type="Proteomes" id="UP000011115">
    <property type="component" value="Unassembled WGS sequence"/>
</dbReference>
<dbReference type="FunFam" id="3.30.1390.10:FF:000001">
    <property type="entry name" value="50S ribosomal protein L7/L12"/>
    <property type="match status" value="1"/>
</dbReference>
<evidence type="ECO:0000259" key="12">
    <source>
        <dbReference type="Pfam" id="PF16320"/>
    </source>
</evidence>
<comment type="subcellular location">
    <subcellularLocation>
        <location evidence="1">Membrane</location>
        <topology evidence="1">Multi-pass membrane protein</topology>
    </subcellularLocation>
</comment>
<keyword evidence="3 9" id="KW-0812">Transmembrane</keyword>
<dbReference type="PROSITE" id="PS50920">
    <property type="entry name" value="SOLCAR"/>
    <property type="match status" value="1"/>
</dbReference>
<dbReference type="CDD" id="cd00387">
    <property type="entry name" value="Ribosomal_L7_L12"/>
    <property type="match status" value="1"/>
</dbReference>
<dbReference type="InParanoid" id="M0ZM47"/>
<sequence>MAALPSADWEWENATAGAAAGLATVTFSHPLDVVRTRFQVYDGRISNVPAYRNTPHALFAIARSELERHLSLTVTSFLEFPFRSYSKAKQRYLRDREELSPGLHLASAAEAGALITHGAIQFTAYEEFRKVILSSKVQENENPLATAADLLDSVDYATLGASSKLAAILTTYPFQVVRSRLQQRPSTTGVPRYMDSWHVVKETARTISTCQTPYVHSRIPQSKIQKLSKTHFYSFTKPLISSNFTTSAQESKPVPSERVSAIVDEISGLTLLEVSDLGEVLRKKMGIEEMPVMAMMMPGMGFSAGGMKGKGAGAAGKTEEKAEKTVFDLKLEGGFDAGAKIKIIKEVRSFTDLGLKEAKDLVEKAPASLKKGVTKEEAEKIIEKMKAVGAKVTME</sequence>
<dbReference type="EnsemblPlants" id="PGSC0003DMT400003672">
    <property type="protein sequence ID" value="PGSC0003DMT400003672"/>
    <property type="gene ID" value="PGSC0003DMG400001451"/>
</dbReference>
<evidence type="ECO:0000256" key="9">
    <source>
        <dbReference type="PROSITE-ProRule" id="PRU00282"/>
    </source>
</evidence>
<dbReference type="InterPro" id="IPR008932">
    <property type="entry name" value="Ribosomal_bL12_oligo"/>
</dbReference>
<comment type="similarity">
    <text evidence="10">Belongs to the mitochondrial carrier (TC 2.A.29) family.</text>
</comment>
<dbReference type="GO" id="GO:0016020">
    <property type="term" value="C:membrane"/>
    <property type="evidence" value="ECO:0007669"/>
    <property type="project" value="UniProtKB-SubCell"/>
</dbReference>
<evidence type="ECO:0000259" key="11">
    <source>
        <dbReference type="Pfam" id="PF00542"/>
    </source>
</evidence>
<dbReference type="Gramene" id="PGSC0003DMT400003672">
    <property type="protein sequence ID" value="PGSC0003DMT400003672"/>
    <property type="gene ID" value="PGSC0003DMG400001451"/>
</dbReference>
<dbReference type="eggNOG" id="KOG0764">
    <property type="taxonomic scope" value="Eukaryota"/>
</dbReference>
<dbReference type="Gene3D" id="1.20.5.710">
    <property type="entry name" value="Single helix bin"/>
    <property type="match status" value="1"/>
</dbReference>
<proteinExistence type="inferred from homology"/>
<dbReference type="GO" id="GO:0005737">
    <property type="term" value="C:cytoplasm"/>
    <property type="evidence" value="ECO:0007669"/>
    <property type="project" value="UniProtKB-ARBA"/>
</dbReference>
<dbReference type="AlphaFoldDB" id="M0ZM47"/>
<reference evidence="14" key="1">
    <citation type="journal article" date="2011" name="Nature">
        <title>Genome sequence and analysis of the tuber crop potato.</title>
        <authorList>
            <consortium name="The Potato Genome Sequencing Consortium"/>
        </authorList>
    </citation>
    <scope>NUCLEOTIDE SEQUENCE [LARGE SCALE GENOMIC DNA]</scope>
    <source>
        <strain evidence="14">cv. DM1-3 516 R44</strain>
    </source>
</reference>
<dbReference type="ExpressionAtlas" id="M0ZM47">
    <property type="expression patterns" value="baseline"/>
</dbReference>
<dbReference type="Pfam" id="PF00153">
    <property type="entry name" value="Mito_carr"/>
    <property type="match status" value="1"/>
</dbReference>
<reference evidence="13" key="2">
    <citation type="submission" date="2015-06" db="UniProtKB">
        <authorList>
            <consortium name="EnsemblPlants"/>
        </authorList>
    </citation>
    <scope>IDENTIFICATION</scope>
    <source>
        <strain evidence="13">DM1-3 516 R44</strain>
    </source>
</reference>
<evidence type="ECO:0000256" key="1">
    <source>
        <dbReference type="ARBA" id="ARBA00004141"/>
    </source>
</evidence>
<dbReference type="InterPro" id="IPR014719">
    <property type="entry name" value="Ribosomal_bL12_C/ClpS-like"/>
</dbReference>
<keyword evidence="5 9" id="KW-0472">Membrane</keyword>
<dbReference type="HAMAP" id="MF_00368">
    <property type="entry name" value="Ribosomal_bL12"/>
    <property type="match status" value="1"/>
</dbReference>
<evidence type="ECO:0000313" key="13">
    <source>
        <dbReference type="EnsemblPlants" id="PGSC0003DMT400003672"/>
    </source>
</evidence>
<dbReference type="Pfam" id="PF16320">
    <property type="entry name" value="Ribosomal_L12_N"/>
    <property type="match status" value="1"/>
</dbReference>
<evidence type="ECO:0000256" key="3">
    <source>
        <dbReference type="ARBA" id="ARBA00022692"/>
    </source>
</evidence>
<feature type="domain" description="Large ribosomal subunit protein bL12 oligomerization" evidence="12">
    <location>
        <begin position="260"/>
        <end position="299"/>
    </location>
</feature>
<dbReference type="SUPFAM" id="SSF48300">
    <property type="entry name" value="Ribosomal protein L7/12, oligomerisation (N-terminal) domain"/>
    <property type="match status" value="1"/>
</dbReference>
<dbReference type="GO" id="GO:0003729">
    <property type="term" value="F:mRNA binding"/>
    <property type="evidence" value="ECO:0000318"/>
    <property type="project" value="GO_Central"/>
</dbReference>
<evidence type="ECO:0000256" key="8">
    <source>
        <dbReference type="ARBA" id="ARBA00082754"/>
    </source>
</evidence>
<gene>
    <name evidence="13" type="primary">LOC102588825</name>
</gene>
<dbReference type="GO" id="GO:0006412">
    <property type="term" value="P:translation"/>
    <property type="evidence" value="ECO:0000318"/>
    <property type="project" value="GO_Central"/>
</dbReference>
<comment type="similarity">
    <text evidence="2">Belongs to the bacterial ribosomal protein bL12 family.</text>
</comment>
<dbReference type="OrthoDB" id="250175at2759"/>
<dbReference type="InterPro" id="IPR023395">
    <property type="entry name" value="MCP_dom_sf"/>
</dbReference>
<dbReference type="InterPro" id="IPR000206">
    <property type="entry name" value="Ribosomal_bL12"/>
</dbReference>
<evidence type="ECO:0000256" key="4">
    <source>
        <dbReference type="ARBA" id="ARBA00022980"/>
    </source>
</evidence>
<dbReference type="STRING" id="4113.M0ZM47"/>
<dbReference type="InterPro" id="IPR013823">
    <property type="entry name" value="Ribosomal_bL12_C"/>
</dbReference>
<dbReference type="GO" id="GO:0005840">
    <property type="term" value="C:ribosome"/>
    <property type="evidence" value="ECO:0007669"/>
    <property type="project" value="UniProtKB-KW"/>
</dbReference>
<dbReference type="SUPFAM" id="SSF103506">
    <property type="entry name" value="Mitochondrial carrier"/>
    <property type="match status" value="1"/>
</dbReference>
<dbReference type="PaxDb" id="4113-PGSC0003DMT400003672"/>
<dbReference type="GO" id="GO:1990904">
    <property type="term" value="C:ribonucleoprotein complex"/>
    <property type="evidence" value="ECO:0007669"/>
    <property type="project" value="UniProtKB-KW"/>
</dbReference>
<dbReference type="Pfam" id="PF00542">
    <property type="entry name" value="Ribosomal_L12"/>
    <property type="match status" value="1"/>
</dbReference>
<dbReference type="GO" id="GO:0003735">
    <property type="term" value="F:structural constituent of ribosome"/>
    <property type="evidence" value="ECO:0000318"/>
    <property type="project" value="GO_Central"/>
</dbReference>
<dbReference type="Gene3D" id="1.50.40.10">
    <property type="entry name" value="Mitochondrial carrier domain"/>
    <property type="match status" value="1"/>
</dbReference>
<feature type="domain" description="Large ribosomal subunit protein bL12 C-terminal" evidence="11">
    <location>
        <begin position="327"/>
        <end position="394"/>
    </location>
</feature>
<dbReference type="Gene3D" id="3.30.1390.10">
    <property type="match status" value="1"/>
</dbReference>
<dbReference type="SUPFAM" id="SSF54736">
    <property type="entry name" value="ClpS-like"/>
    <property type="match status" value="1"/>
</dbReference>
<keyword evidence="4" id="KW-0689">Ribosomal protein</keyword>
<evidence type="ECO:0000256" key="2">
    <source>
        <dbReference type="ARBA" id="ARBA00007197"/>
    </source>
</evidence>
<keyword evidence="14" id="KW-1185">Reference proteome</keyword>
<evidence type="ECO:0000256" key="10">
    <source>
        <dbReference type="RuleBase" id="RU000488"/>
    </source>
</evidence>
<dbReference type="InterPro" id="IPR018108">
    <property type="entry name" value="MCP_transmembrane"/>
</dbReference>